<evidence type="ECO:0000313" key="2">
    <source>
        <dbReference type="Proteomes" id="UP000219621"/>
    </source>
</evidence>
<accession>A0A286GU15</accession>
<keyword evidence="2" id="KW-1185">Reference proteome</keyword>
<sequence length="70" mass="7245">MTDVALDPASPDFAAQLTVRVRQAVRDAIADHGAAGTDIAYMKDGAIVVGPASDLIAVTDARPQRRAAGR</sequence>
<dbReference type="AlphaFoldDB" id="A0A286GU15"/>
<dbReference type="EMBL" id="OCNJ01000008">
    <property type="protein sequence ID" value="SOD99035.1"/>
    <property type="molecule type" value="Genomic_DNA"/>
</dbReference>
<proteinExistence type="predicted"/>
<organism evidence="1 2">
    <name type="scientific">Caenispirillum bisanense</name>
    <dbReference type="NCBI Taxonomy" id="414052"/>
    <lineage>
        <taxon>Bacteria</taxon>
        <taxon>Pseudomonadati</taxon>
        <taxon>Pseudomonadota</taxon>
        <taxon>Alphaproteobacteria</taxon>
        <taxon>Rhodospirillales</taxon>
        <taxon>Novispirillaceae</taxon>
        <taxon>Caenispirillum</taxon>
    </lineage>
</organism>
<evidence type="ECO:0000313" key="1">
    <source>
        <dbReference type="EMBL" id="SOD99035.1"/>
    </source>
</evidence>
<gene>
    <name evidence="1" type="ORF">SAMN05421508_108197</name>
</gene>
<name>A0A286GU15_9PROT</name>
<dbReference type="Proteomes" id="UP000219621">
    <property type="component" value="Unassembled WGS sequence"/>
</dbReference>
<protein>
    <submittedName>
        <fullName evidence="1">Uncharacterized protein</fullName>
    </submittedName>
</protein>
<dbReference type="RefSeq" id="WP_097280593.1">
    <property type="nucleotide sequence ID" value="NZ_OCNJ01000008.1"/>
</dbReference>
<reference evidence="1 2" key="1">
    <citation type="submission" date="2017-09" db="EMBL/GenBank/DDBJ databases">
        <authorList>
            <person name="Ehlers B."/>
            <person name="Leendertz F.H."/>
        </authorList>
    </citation>
    <scope>NUCLEOTIDE SEQUENCE [LARGE SCALE GENOMIC DNA]</scope>
    <source>
        <strain evidence="1 2">USBA 140</strain>
    </source>
</reference>